<accession>A5G6D9</accession>
<dbReference type="InterPro" id="IPR036412">
    <property type="entry name" value="HAD-like_sf"/>
</dbReference>
<dbReference type="Gene3D" id="3.40.50.1000">
    <property type="entry name" value="HAD superfamily/HAD-like"/>
    <property type="match status" value="1"/>
</dbReference>
<dbReference type="KEGG" id="gur:Gura_3196"/>
<dbReference type="EMBL" id="CP000698">
    <property type="protein sequence ID" value="ABQ27357.1"/>
    <property type="molecule type" value="Genomic_DNA"/>
</dbReference>
<dbReference type="HOGENOM" id="CLU_018095_1_1_7"/>
<dbReference type="NCBIfam" id="TIGR01686">
    <property type="entry name" value="FkbH"/>
    <property type="match status" value="1"/>
</dbReference>
<evidence type="ECO:0000313" key="2">
    <source>
        <dbReference type="Proteomes" id="UP000006695"/>
    </source>
</evidence>
<sequence length="561" mass="63112">MDLIQRHLNTSFWRYEAQSTLFATRPSRLALQSIVPDVAGMKKIFVNVWRNHAFEPVASLTLPYIAYGCWQAEFRLGDYDDTLMFANHTPADVELIWLDSSRYLSNTSFAAWTEWLIARLKALRSATTAPVIIATWLENDAQRIELQTSFTSMPAVYFADVGAVCSEAGVNLIDFRSVAMAGTPVSNAAQPLIARKLACHWLPAAVFPPMKAVALDLDNTLHIGVLGEDGIKGVQLSQQHRNFQFFLKSLLQRGIFITLVSRNERPDVETLFNKRDDYPLKWGDFSVTEVSWGEKATAIKRIADTLRISPDAVLFVDDNPGELASVAAQLPQVHTVFANLDASLTQLAVEHFPGLWRWKIEDEDAKRVQDMKANAEREKLLAETFDTADYFRSLEVSLTYHYNPVNQLSRLADLCNKTNQFNLALRRFNQAEVAERLECVNACVASVHMKDRLSDSGVIAVLVCERNNDQLIVEELCVSCRALGRQLEDTIILGAIRGMSLFTGCRKVAFRVLHGPRNQPALKWLSRLFAMVEVPEPGLYTLQAERIENFVSTDGITLIKE</sequence>
<organism evidence="1 2">
    <name type="scientific">Geotalea uraniireducens (strain Rf4)</name>
    <name type="common">Geobacter uraniireducens</name>
    <dbReference type="NCBI Taxonomy" id="351605"/>
    <lineage>
        <taxon>Bacteria</taxon>
        <taxon>Pseudomonadati</taxon>
        <taxon>Thermodesulfobacteriota</taxon>
        <taxon>Desulfuromonadia</taxon>
        <taxon>Geobacterales</taxon>
        <taxon>Geobacteraceae</taxon>
        <taxon>Geotalea</taxon>
    </lineage>
</organism>
<evidence type="ECO:0000313" key="1">
    <source>
        <dbReference type="EMBL" id="ABQ27357.1"/>
    </source>
</evidence>
<dbReference type="NCBIfam" id="TIGR01681">
    <property type="entry name" value="HAD-SF-IIIC"/>
    <property type="match status" value="1"/>
</dbReference>
<dbReference type="OrthoDB" id="323926at2"/>
<dbReference type="AlphaFoldDB" id="A5G6D9"/>
<dbReference type="InterPro" id="IPR010037">
    <property type="entry name" value="FkbH_domain"/>
</dbReference>
<dbReference type="SUPFAM" id="SSF56784">
    <property type="entry name" value="HAD-like"/>
    <property type="match status" value="1"/>
</dbReference>
<dbReference type="InterPro" id="IPR010033">
    <property type="entry name" value="HAD_SF_ppase_IIIC"/>
</dbReference>
<dbReference type="InterPro" id="IPR023214">
    <property type="entry name" value="HAD_sf"/>
</dbReference>
<dbReference type="STRING" id="351605.Gura_3196"/>
<keyword evidence="2" id="KW-1185">Reference proteome</keyword>
<name>A5G6D9_GEOUR</name>
<reference evidence="1 2" key="1">
    <citation type="submission" date="2007-05" db="EMBL/GenBank/DDBJ databases">
        <title>Complete sequence of Geobacter uraniireducens Rf4.</title>
        <authorList>
            <consortium name="US DOE Joint Genome Institute"/>
            <person name="Copeland A."/>
            <person name="Lucas S."/>
            <person name="Lapidus A."/>
            <person name="Barry K."/>
            <person name="Detter J.C."/>
            <person name="Glavina del Rio T."/>
            <person name="Hammon N."/>
            <person name="Israni S."/>
            <person name="Dalin E."/>
            <person name="Tice H."/>
            <person name="Pitluck S."/>
            <person name="Chertkov O."/>
            <person name="Brettin T."/>
            <person name="Bruce D."/>
            <person name="Han C."/>
            <person name="Schmutz J."/>
            <person name="Larimer F."/>
            <person name="Land M."/>
            <person name="Hauser L."/>
            <person name="Kyrpides N."/>
            <person name="Mikhailova N."/>
            <person name="Shelobolina E."/>
            <person name="Aklujkar M."/>
            <person name="Lovley D."/>
            <person name="Richardson P."/>
        </authorList>
    </citation>
    <scope>NUCLEOTIDE SEQUENCE [LARGE SCALE GENOMIC DNA]</scope>
    <source>
        <strain evidence="1 2">Rf4</strain>
    </source>
</reference>
<protein>
    <submittedName>
        <fullName evidence="1">FkbH like protein</fullName>
    </submittedName>
</protein>
<dbReference type="Proteomes" id="UP000006695">
    <property type="component" value="Chromosome"/>
</dbReference>
<proteinExistence type="predicted"/>
<gene>
    <name evidence="1" type="ordered locus">Gura_3196</name>
</gene>
<dbReference type="RefSeq" id="WP_011940021.1">
    <property type="nucleotide sequence ID" value="NC_009483.1"/>
</dbReference>